<evidence type="ECO:0000256" key="7">
    <source>
        <dbReference type="ARBA" id="ARBA00023002"/>
    </source>
</evidence>
<evidence type="ECO:0000259" key="11">
    <source>
        <dbReference type="Pfam" id="PF02771"/>
    </source>
</evidence>
<gene>
    <name evidence="12" type="ORF">DJ021_01830</name>
</gene>
<proteinExistence type="inferred from homology"/>
<dbReference type="Pfam" id="PF02770">
    <property type="entry name" value="Acyl-CoA_dh_M"/>
    <property type="match status" value="1"/>
</dbReference>
<protein>
    <submittedName>
        <fullName evidence="12">Acyl-CoA dehydrogenase</fullName>
    </submittedName>
</protein>
<feature type="domain" description="Acyl-CoA dehydrogenase/oxidase N-terminal" evidence="11">
    <location>
        <begin position="6"/>
        <end position="117"/>
    </location>
</feature>
<evidence type="ECO:0000256" key="5">
    <source>
        <dbReference type="ARBA" id="ARBA00022630"/>
    </source>
</evidence>
<dbReference type="Pfam" id="PF02771">
    <property type="entry name" value="Acyl-CoA_dh_N"/>
    <property type="match status" value="1"/>
</dbReference>
<evidence type="ECO:0000256" key="3">
    <source>
        <dbReference type="ARBA" id="ARBA00009347"/>
    </source>
</evidence>
<dbReference type="EMBL" id="QFYP01000001">
    <property type="protein sequence ID" value="RAK58621.1"/>
    <property type="molecule type" value="Genomic_DNA"/>
</dbReference>
<dbReference type="PROSITE" id="PS00073">
    <property type="entry name" value="ACYL_COA_DH_2"/>
    <property type="match status" value="1"/>
</dbReference>
<dbReference type="SUPFAM" id="SSF47203">
    <property type="entry name" value="Acyl-CoA dehydrogenase C-terminal domain-like"/>
    <property type="match status" value="1"/>
</dbReference>
<keyword evidence="5 8" id="KW-0285">Flavoprotein</keyword>
<dbReference type="FunFam" id="1.10.540.10:FF:000001">
    <property type="entry name" value="Very long-chain-specific acyl-CoA dehydrogenase, mitochondrial"/>
    <property type="match status" value="1"/>
</dbReference>
<dbReference type="InterPro" id="IPR006089">
    <property type="entry name" value="Acyl-CoA_DH_CS"/>
</dbReference>
<dbReference type="Pfam" id="PF00441">
    <property type="entry name" value="Acyl-CoA_dh_1"/>
    <property type="match status" value="1"/>
</dbReference>
<feature type="domain" description="Acyl-CoA dehydrogenase/oxidase C-terminal" evidence="9">
    <location>
        <begin position="229"/>
        <end position="376"/>
    </location>
</feature>
<comment type="pathway">
    <text evidence="2">Amino-acid degradation; L-valine degradation.</text>
</comment>
<reference evidence="13" key="1">
    <citation type="submission" date="2018-05" db="EMBL/GenBank/DDBJ databases">
        <authorList>
            <person name="Li X."/>
        </authorList>
    </citation>
    <scope>NUCLEOTIDE SEQUENCE [LARGE SCALE GENOMIC DNA]</scope>
    <source>
        <strain evidence="13">HKS-05</strain>
    </source>
</reference>
<dbReference type="PANTHER" id="PTHR43884:SF12">
    <property type="entry name" value="ISOVALERYL-COA DEHYDROGENASE, MITOCHONDRIAL-RELATED"/>
    <property type="match status" value="1"/>
</dbReference>
<dbReference type="InterPro" id="IPR036250">
    <property type="entry name" value="AcylCo_DH-like_C"/>
</dbReference>
<dbReference type="FunFam" id="1.20.140.10:FF:000001">
    <property type="entry name" value="Acyl-CoA dehydrogenase"/>
    <property type="match status" value="1"/>
</dbReference>
<dbReference type="PANTHER" id="PTHR43884">
    <property type="entry name" value="ACYL-COA DEHYDROGENASE"/>
    <property type="match status" value="1"/>
</dbReference>
<evidence type="ECO:0000259" key="9">
    <source>
        <dbReference type="Pfam" id="PF00441"/>
    </source>
</evidence>
<dbReference type="Gene3D" id="1.20.140.10">
    <property type="entry name" value="Butyryl-CoA Dehydrogenase, subunit A, domain 3"/>
    <property type="match status" value="1"/>
</dbReference>
<name>A0A328AWT1_9CAUL</name>
<dbReference type="InterPro" id="IPR009075">
    <property type="entry name" value="AcylCo_DH/oxidase_C"/>
</dbReference>
<evidence type="ECO:0000256" key="2">
    <source>
        <dbReference type="ARBA" id="ARBA00005109"/>
    </source>
</evidence>
<dbReference type="InterPro" id="IPR009100">
    <property type="entry name" value="AcylCoA_DH/oxidase_NM_dom_sf"/>
</dbReference>
<accession>A0A328AWT1</accession>
<dbReference type="InterPro" id="IPR046373">
    <property type="entry name" value="Acyl-CoA_Oxase/DH_mid-dom_sf"/>
</dbReference>
<evidence type="ECO:0000313" key="13">
    <source>
        <dbReference type="Proteomes" id="UP000249842"/>
    </source>
</evidence>
<sequence length="382" mass="41288">MALDAETRDQLIDAVRRFVSERLRPLEAQVAEQDLVPPEVVEEMKGLGLFGLSIPEAYGGLDLSMEDECVVAVELGRTSPAFRSTFGTNVGIGSQGLVMFGTEDQKQKYLPGIASGEIITSFALTEPEAGSDSANVQTRAIRDGDHYVLNGSKRFITNANKADLFTVMARSDPAKPGAGGVSAFVVERNLPGLSVGKPEKKMGQQGAHICDVTFDNVRVPVENRLGREGEGFKVAMQVLDRGRLHISAVCVGVAERLLADCVAYASERKQFGQPIAQFQLIQGMLADSKTEALAARALTLETARKRDAGQSVTLEAAAAKYFASEMVGRVADRAVQIFGGAGYVADHGIERFYRDVRIFRIYEGTSQIQQVVIARETLKRGG</sequence>
<evidence type="ECO:0000313" key="12">
    <source>
        <dbReference type="EMBL" id="RAK58621.1"/>
    </source>
</evidence>
<dbReference type="InterPro" id="IPR013786">
    <property type="entry name" value="AcylCoA_DH/ox_N"/>
</dbReference>
<evidence type="ECO:0000256" key="1">
    <source>
        <dbReference type="ARBA" id="ARBA00001974"/>
    </source>
</evidence>
<keyword evidence="6 8" id="KW-0274">FAD</keyword>
<dbReference type="PIRSF" id="PIRSF016578">
    <property type="entry name" value="HsaA"/>
    <property type="match status" value="1"/>
</dbReference>
<comment type="similarity">
    <text evidence="3 8">Belongs to the acyl-CoA dehydrogenase family.</text>
</comment>
<evidence type="ECO:0000256" key="4">
    <source>
        <dbReference type="ARBA" id="ARBA00022456"/>
    </source>
</evidence>
<dbReference type="GO" id="GO:0009083">
    <property type="term" value="P:branched-chain amino acid catabolic process"/>
    <property type="evidence" value="ECO:0007669"/>
    <property type="project" value="UniProtKB-KW"/>
</dbReference>
<dbReference type="GO" id="GO:0003995">
    <property type="term" value="F:acyl-CoA dehydrogenase activity"/>
    <property type="evidence" value="ECO:0007669"/>
    <property type="project" value="InterPro"/>
</dbReference>
<comment type="caution">
    <text evidence="12">The sequence shown here is derived from an EMBL/GenBank/DDBJ whole genome shotgun (WGS) entry which is preliminary data.</text>
</comment>
<dbReference type="InterPro" id="IPR006091">
    <property type="entry name" value="Acyl-CoA_Oxase/DH_mid-dom"/>
</dbReference>
<dbReference type="FunFam" id="2.40.110.10:FF:000001">
    <property type="entry name" value="Acyl-CoA dehydrogenase, mitochondrial"/>
    <property type="match status" value="1"/>
</dbReference>
<comment type="cofactor">
    <cofactor evidence="1 8">
        <name>FAD</name>
        <dbReference type="ChEBI" id="CHEBI:57692"/>
    </cofactor>
</comment>
<evidence type="ECO:0000259" key="10">
    <source>
        <dbReference type="Pfam" id="PF02770"/>
    </source>
</evidence>
<keyword evidence="13" id="KW-1185">Reference proteome</keyword>
<dbReference type="Proteomes" id="UP000249842">
    <property type="component" value="Unassembled WGS sequence"/>
</dbReference>
<dbReference type="GO" id="GO:0050660">
    <property type="term" value="F:flavin adenine dinucleotide binding"/>
    <property type="evidence" value="ECO:0007669"/>
    <property type="project" value="InterPro"/>
</dbReference>
<feature type="domain" description="Acyl-CoA oxidase/dehydrogenase middle" evidence="10">
    <location>
        <begin position="121"/>
        <end position="217"/>
    </location>
</feature>
<dbReference type="InterPro" id="IPR037069">
    <property type="entry name" value="AcylCoA_DH/ox_N_sf"/>
</dbReference>
<dbReference type="AlphaFoldDB" id="A0A328AWT1"/>
<keyword evidence="7 8" id="KW-0560">Oxidoreductase</keyword>
<dbReference type="Gene3D" id="1.10.540.10">
    <property type="entry name" value="Acyl-CoA dehydrogenase/oxidase, N-terminal domain"/>
    <property type="match status" value="1"/>
</dbReference>
<evidence type="ECO:0000256" key="6">
    <source>
        <dbReference type="ARBA" id="ARBA00022827"/>
    </source>
</evidence>
<dbReference type="Gene3D" id="2.40.110.10">
    <property type="entry name" value="Butyryl-CoA Dehydrogenase, subunit A, domain 2"/>
    <property type="match status" value="1"/>
</dbReference>
<organism evidence="12 13">
    <name type="scientific">Phenylobacterium hankyongense</name>
    <dbReference type="NCBI Taxonomy" id="1813876"/>
    <lineage>
        <taxon>Bacteria</taxon>
        <taxon>Pseudomonadati</taxon>
        <taxon>Pseudomonadota</taxon>
        <taxon>Alphaproteobacteria</taxon>
        <taxon>Caulobacterales</taxon>
        <taxon>Caulobacteraceae</taxon>
        <taxon>Phenylobacterium</taxon>
    </lineage>
</organism>
<dbReference type="OrthoDB" id="9775090at2"/>
<dbReference type="SUPFAM" id="SSF56645">
    <property type="entry name" value="Acyl-CoA dehydrogenase NM domain-like"/>
    <property type="match status" value="1"/>
</dbReference>
<dbReference type="RefSeq" id="WP_111455914.1">
    <property type="nucleotide sequence ID" value="NZ_QFYP01000001.1"/>
</dbReference>
<evidence type="ECO:0000256" key="8">
    <source>
        <dbReference type="RuleBase" id="RU362125"/>
    </source>
</evidence>
<keyword evidence="4" id="KW-0101">Branched-chain amino acid catabolism</keyword>